<sequence>MERKKYPIRAEDYELYELIGDGGSAIVHRARCVPFDEIVAIKILDFESISDLSFIIAMYETVESVIRFMGPIDESCIHEELQSLVRLMGPIDEWPKASPRSSGCENCSPGPPGLATLAGDALCQNLTFNFNRKTKEDTCDTFVRA</sequence>
<dbReference type="Gramene" id="ONK55620">
    <property type="protein sequence ID" value="ONK55620"/>
    <property type="gene ID" value="A4U43_UnF840"/>
</dbReference>
<dbReference type="InterPro" id="IPR047173">
    <property type="entry name" value="STRAD_A/B-like"/>
</dbReference>
<dbReference type="Gene3D" id="3.30.200.20">
    <property type="entry name" value="Phosphorylase Kinase, domain 1"/>
    <property type="match status" value="1"/>
</dbReference>
<evidence type="ECO:0000313" key="4">
    <source>
        <dbReference type="Proteomes" id="UP000243459"/>
    </source>
</evidence>
<evidence type="ECO:0008006" key="5">
    <source>
        <dbReference type="Google" id="ProtNLM"/>
    </source>
</evidence>
<accession>A0A1R3L7Q0</accession>
<keyword evidence="2" id="KW-0067">ATP-binding</keyword>
<dbReference type="GO" id="GO:0043539">
    <property type="term" value="F:protein serine/threonine kinase activator activity"/>
    <property type="evidence" value="ECO:0007669"/>
    <property type="project" value="InterPro"/>
</dbReference>
<organism evidence="3 4">
    <name type="scientific">Asparagus officinalis</name>
    <name type="common">Garden asparagus</name>
    <dbReference type="NCBI Taxonomy" id="4686"/>
    <lineage>
        <taxon>Eukaryota</taxon>
        <taxon>Viridiplantae</taxon>
        <taxon>Streptophyta</taxon>
        <taxon>Embryophyta</taxon>
        <taxon>Tracheophyta</taxon>
        <taxon>Spermatophyta</taxon>
        <taxon>Magnoliopsida</taxon>
        <taxon>Liliopsida</taxon>
        <taxon>Asparagales</taxon>
        <taxon>Asparagaceae</taxon>
        <taxon>Asparagoideae</taxon>
        <taxon>Asparagus</taxon>
    </lineage>
</organism>
<dbReference type="GO" id="GO:0005524">
    <property type="term" value="F:ATP binding"/>
    <property type="evidence" value="ECO:0007669"/>
    <property type="project" value="UniProtKB-UniRule"/>
</dbReference>
<dbReference type="InterPro" id="IPR011009">
    <property type="entry name" value="Kinase-like_dom_sf"/>
</dbReference>
<dbReference type="PROSITE" id="PS00107">
    <property type="entry name" value="PROTEIN_KINASE_ATP"/>
    <property type="match status" value="1"/>
</dbReference>
<dbReference type="Proteomes" id="UP000243459">
    <property type="component" value="Unassembled WGS sequence"/>
</dbReference>
<dbReference type="PANTHER" id="PTHR48014:SF24">
    <property type="entry name" value="PROTEIN KINASE SUPERFAMILY PROTEIN"/>
    <property type="match status" value="1"/>
</dbReference>
<dbReference type="PANTHER" id="PTHR48014">
    <property type="entry name" value="SERINE/THREONINE-PROTEIN KINASE FRAY2"/>
    <property type="match status" value="1"/>
</dbReference>
<evidence type="ECO:0000256" key="2">
    <source>
        <dbReference type="PROSITE-ProRule" id="PRU10141"/>
    </source>
</evidence>
<keyword evidence="4" id="KW-1185">Reference proteome</keyword>
<evidence type="ECO:0000313" key="3">
    <source>
        <dbReference type="EMBL" id="ONK55620.1"/>
    </source>
</evidence>
<protein>
    <recommendedName>
        <fullName evidence="5">Protein kinase domain-containing protein</fullName>
    </recommendedName>
</protein>
<reference evidence="4" key="1">
    <citation type="journal article" date="2017" name="Nat. Commun.">
        <title>The asparagus genome sheds light on the origin and evolution of a young Y chromosome.</title>
        <authorList>
            <person name="Harkess A."/>
            <person name="Zhou J."/>
            <person name="Xu C."/>
            <person name="Bowers J.E."/>
            <person name="Van der Hulst R."/>
            <person name="Ayyampalayam S."/>
            <person name="Mercati F."/>
            <person name="Riccardi P."/>
            <person name="McKain M.R."/>
            <person name="Kakrana A."/>
            <person name="Tang H."/>
            <person name="Ray J."/>
            <person name="Groenendijk J."/>
            <person name="Arikit S."/>
            <person name="Mathioni S.M."/>
            <person name="Nakano M."/>
            <person name="Shan H."/>
            <person name="Telgmann-Rauber A."/>
            <person name="Kanno A."/>
            <person name="Yue Z."/>
            <person name="Chen H."/>
            <person name="Li W."/>
            <person name="Chen Y."/>
            <person name="Xu X."/>
            <person name="Zhang Y."/>
            <person name="Luo S."/>
            <person name="Chen H."/>
            <person name="Gao J."/>
            <person name="Mao Z."/>
            <person name="Pires J.C."/>
            <person name="Luo M."/>
            <person name="Kudrna D."/>
            <person name="Wing R.A."/>
            <person name="Meyers B.C."/>
            <person name="Yi K."/>
            <person name="Kong H."/>
            <person name="Lavrijsen P."/>
            <person name="Sunseri F."/>
            <person name="Falavigna A."/>
            <person name="Ye Y."/>
            <person name="Leebens-Mack J.H."/>
            <person name="Chen G."/>
        </authorList>
    </citation>
    <scope>NUCLEOTIDE SEQUENCE [LARGE SCALE GENOMIC DNA]</scope>
    <source>
        <strain evidence="4">cv. DH0086</strain>
    </source>
</reference>
<gene>
    <name evidence="3" type="ORF">A4U43_UnF840</name>
</gene>
<dbReference type="SUPFAM" id="SSF56112">
    <property type="entry name" value="Protein kinase-like (PK-like)"/>
    <property type="match status" value="1"/>
</dbReference>
<proteinExistence type="inferred from homology"/>
<evidence type="ECO:0000256" key="1">
    <source>
        <dbReference type="ARBA" id="ARBA00008874"/>
    </source>
</evidence>
<dbReference type="InterPro" id="IPR017441">
    <property type="entry name" value="Protein_kinase_ATP_BS"/>
</dbReference>
<feature type="binding site" evidence="2">
    <location>
        <position position="42"/>
    </location>
    <ligand>
        <name>ATP</name>
        <dbReference type="ChEBI" id="CHEBI:30616"/>
    </ligand>
</feature>
<keyword evidence="2" id="KW-0547">Nucleotide-binding</keyword>
<dbReference type="AlphaFoldDB" id="A0A1R3L7Q0"/>
<name>A0A1R3L7Q0_ASPOF</name>
<dbReference type="EMBL" id="KV863335">
    <property type="protein sequence ID" value="ONK55620.1"/>
    <property type="molecule type" value="Genomic_DNA"/>
</dbReference>
<comment type="similarity">
    <text evidence="1">Belongs to the protein kinase superfamily. STE Ser/Thr protein kinase family. STE20 subfamily.</text>
</comment>